<dbReference type="CDD" id="cd05117">
    <property type="entry name" value="STKc_CAMK"/>
    <property type="match status" value="1"/>
</dbReference>
<organism evidence="12 13">
    <name type="scientific">Solanum tuberosum</name>
    <name type="common">Potato</name>
    <dbReference type="NCBI Taxonomy" id="4113"/>
    <lineage>
        <taxon>Eukaryota</taxon>
        <taxon>Viridiplantae</taxon>
        <taxon>Streptophyta</taxon>
        <taxon>Embryophyta</taxon>
        <taxon>Tracheophyta</taxon>
        <taxon>Spermatophyta</taxon>
        <taxon>Magnoliopsida</taxon>
        <taxon>eudicotyledons</taxon>
        <taxon>Gunneridae</taxon>
        <taxon>Pentapetalae</taxon>
        <taxon>asterids</taxon>
        <taxon>lamiids</taxon>
        <taxon>Solanales</taxon>
        <taxon>Solanaceae</taxon>
        <taxon>Solanoideae</taxon>
        <taxon>Solaneae</taxon>
        <taxon>Solanum</taxon>
    </lineage>
</organism>
<keyword evidence="4 8" id="KW-0547">Nucleotide-binding</keyword>
<reference evidence="12 13" key="1">
    <citation type="journal article" date="2021" name="bioRxiv">
        <title>Chromosome-scale and haplotype-resolved genome assembly of a tetraploid potato cultivar.</title>
        <authorList>
            <person name="Sun H."/>
            <person name="Jiao W.-B."/>
            <person name="Krause K."/>
            <person name="Campoy J.A."/>
            <person name="Goel M."/>
            <person name="Folz-Donahue K."/>
            <person name="Kukat C."/>
            <person name="Huettel B."/>
            <person name="Schneeberger K."/>
        </authorList>
    </citation>
    <scope>NUCLEOTIDE SEQUENCE [LARGE SCALE GENOMIC DNA]</scope>
    <source>
        <strain evidence="12">SolTubOtavaFocal</strain>
        <tissue evidence="12">Leaves</tissue>
    </source>
</reference>
<accession>A0ABQ7VIF8</accession>
<evidence type="ECO:0000256" key="7">
    <source>
        <dbReference type="ARBA" id="ARBA00022840"/>
    </source>
</evidence>
<dbReference type="SMART" id="SM00220">
    <property type="entry name" value="S_TKc"/>
    <property type="match status" value="1"/>
</dbReference>
<dbReference type="PROSITE" id="PS50222">
    <property type="entry name" value="EF_HAND_2"/>
    <property type="match status" value="4"/>
</dbReference>
<keyword evidence="7 8" id="KW-0067">ATP-binding</keyword>
<feature type="binding site" evidence="8">
    <location>
        <position position="85"/>
    </location>
    <ligand>
        <name>ATP</name>
        <dbReference type="ChEBI" id="CHEBI:30616"/>
    </ligand>
</feature>
<dbReference type="Pfam" id="PF00069">
    <property type="entry name" value="Pkinase"/>
    <property type="match status" value="1"/>
</dbReference>
<evidence type="ECO:0000256" key="1">
    <source>
        <dbReference type="ARBA" id="ARBA00005354"/>
    </source>
</evidence>
<dbReference type="Gene3D" id="3.30.200.20">
    <property type="entry name" value="Phosphorylase Kinase, domain 1"/>
    <property type="match status" value="1"/>
</dbReference>
<keyword evidence="3" id="KW-0808">Transferase</keyword>
<evidence type="ECO:0000256" key="3">
    <source>
        <dbReference type="ARBA" id="ARBA00022679"/>
    </source>
</evidence>
<feature type="domain" description="EF-hand" evidence="11">
    <location>
        <begin position="357"/>
        <end position="392"/>
    </location>
</feature>
<feature type="region of interest" description="Disordered" evidence="9">
    <location>
        <begin position="1"/>
        <end position="40"/>
    </location>
</feature>
<sequence>MGNCNACIRPEEASKTDPQTKPKKPRERRPNPYSGSPAPIRVLKDFIPKTCISDKYILGRELGRGEFGVTYLCTDRETRDALACKSISKKKLRTAVDIEDVRREVAIMSSLPDHPNIVKLRATYEDNEAVHLVMELCEGGELFDRIVARGHYSERAAAGVARTVAEVVRMCHANGVMHRDLKPENFLFANKKEHSALKAIDFGLSVFFKPGERFSEIVGSPYYMAPEVLKRNYGPEVDIWSAGVILYILLCGVPPFWAETEQGVALSILRGVIDFKREPWPQVSEKAKSLVRQMLEPDPKKRLTAQQVLDHPWIQNAKKASNVPLGDIVRTRLKQFSIMNRFKKKALRVIAEHLKLEEIEVIREMFALMDSDGDGKITYDELKAGLRKVGSQLAEAEMKLLMDVADVDGNGVLDYGEFVAVIIHLQRMENDEHFRRAFMFFDKDGSGYIELDELREALADESGACDTDVVNEIMREVDTDKDGQISYEEFVGMMKAGTDWRKASRQYSRERFKSLSVNLMKDGSLQLQDVLSGQTVIV</sequence>
<protein>
    <recommendedName>
        <fullName evidence="14">Calcium-dependent protein kinase</fullName>
    </recommendedName>
</protein>
<dbReference type="InterPro" id="IPR002048">
    <property type="entry name" value="EF_hand_dom"/>
</dbReference>
<dbReference type="PROSITE" id="PS00108">
    <property type="entry name" value="PROTEIN_KINASE_ST"/>
    <property type="match status" value="1"/>
</dbReference>
<dbReference type="Gene3D" id="1.10.238.10">
    <property type="entry name" value="EF-hand"/>
    <property type="match status" value="1"/>
</dbReference>
<dbReference type="InterPro" id="IPR008271">
    <property type="entry name" value="Ser/Thr_kinase_AS"/>
</dbReference>
<evidence type="ECO:0000256" key="2">
    <source>
        <dbReference type="ARBA" id="ARBA00022527"/>
    </source>
</evidence>
<dbReference type="InterPro" id="IPR018247">
    <property type="entry name" value="EF_Hand_1_Ca_BS"/>
</dbReference>
<evidence type="ECO:0000256" key="9">
    <source>
        <dbReference type="SAM" id="MobiDB-lite"/>
    </source>
</evidence>
<dbReference type="PANTHER" id="PTHR24349">
    <property type="entry name" value="SERINE/THREONINE-PROTEIN KINASE"/>
    <property type="match status" value="1"/>
</dbReference>
<feature type="domain" description="Protein kinase" evidence="10">
    <location>
        <begin position="56"/>
        <end position="314"/>
    </location>
</feature>
<comment type="similarity">
    <text evidence="1">Belongs to the protein kinase superfamily. CAMK Ser/Thr protein kinase family. CaMK subfamily.</text>
</comment>
<feature type="domain" description="EF-hand" evidence="11">
    <location>
        <begin position="429"/>
        <end position="464"/>
    </location>
</feature>
<gene>
    <name evidence="12" type="ORF">KY290_019922</name>
</gene>
<feature type="compositionally biased region" description="Basic and acidic residues" evidence="9">
    <location>
        <begin position="9"/>
        <end position="20"/>
    </location>
</feature>
<evidence type="ECO:0000259" key="10">
    <source>
        <dbReference type="PROSITE" id="PS50011"/>
    </source>
</evidence>
<dbReference type="InterPro" id="IPR011009">
    <property type="entry name" value="Kinase-like_dom_sf"/>
</dbReference>
<dbReference type="InterPro" id="IPR050205">
    <property type="entry name" value="CDPK_Ser/Thr_kinases"/>
</dbReference>
<dbReference type="PROSITE" id="PS50011">
    <property type="entry name" value="PROTEIN_KINASE_DOM"/>
    <property type="match status" value="1"/>
</dbReference>
<dbReference type="InterPro" id="IPR017441">
    <property type="entry name" value="Protein_kinase_ATP_BS"/>
</dbReference>
<dbReference type="InterPro" id="IPR000719">
    <property type="entry name" value="Prot_kinase_dom"/>
</dbReference>
<evidence type="ECO:0000313" key="12">
    <source>
        <dbReference type="EMBL" id="KAH0763849.1"/>
    </source>
</evidence>
<name>A0ABQ7VIF8_SOLTU</name>
<feature type="domain" description="EF-hand" evidence="11">
    <location>
        <begin position="393"/>
        <end position="428"/>
    </location>
</feature>
<keyword evidence="2" id="KW-0723">Serine/threonine-protein kinase</keyword>
<keyword evidence="6" id="KW-0106">Calcium</keyword>
<comment type="caution">
    <text evidence="12">The sequence shown here is derived from an EMBL/GenBank/DDBJ whole genome shotgun (WGS) entry which is preliminary data.</text>
</comment>
<evidence type="ECO:0008006" key="14">
    <source>
        <dbReference type="Google" id="ProtNLM"/>
    </source>
</evidence>
<dbReference type="Pfam" id="PF13499">
    <property type="entry name" value="EF-hand_7"/>
    <property type="match status" value="2"/>
</dbReference>
<dbReference type="EMBL" id="JAIVGD010000013">
    <property type="protein sequence ID" value="KAH0763849.1"/>
    <property type="molecule type" value="Genomic_DNA"/>
</dbReference>
<evidence type="ECO:0000256" key="5">
    <source>
        <dbReference type="ARBA" id="ARBA00022777"/>
    </source>
</evidence>
<proteinExistence type="inferred from homology"/>
<evidence type="ECO:0000313" key="13">
    <source>
        <dbReference type="Proteomes" id="UP000826656"/>
    </source>
</evidence>
<dbReference type="SUPFAM" id="SSF47473">
    <property type="entry name" value="EF-hand"/>
    <property type="match status" value="1"/>
</dbReference>
<dbReference type="Proteomes" id="UP000826656">
    <property type="component" value="Unassembled WGS sequence"/>
</dbReference>
<dbReference type="SUPFAM" id="SSF56112">
    <property type="entry name" value="Protein kinase-like (PK-like)"/>
    <property type="match status" value="1"/>
</dbReference>
<dbReference type="PROSITE" id="PS00107">
    <property type="entry name" value="PROTEIN_KINASE_ATP"/>
    <property type="match status" value="1"/>
</dbReference>
<evidence type="ECO:0000256" key="4">
    <source>
        <dbReference type="ARBA" id="ARBA00022741"/>
    </source>
</evidence>
<dbReference type="SMART" id="SM00054">
    <property type="entry name" value="EFh"/>
    <property type="match status" value="4"/>
</dbReference>
<evidence type="ECO:0000256" key="6">
    <source>
        <dbReference type="ARBA" id="ARBA00022837"/>
    </source>
</evidence>
<dbReference type="PROSITE" id="PS00018">
    <property type="entry name" value="EF_HAND_1"/>
    <property type="match status" value="4"/>
</dbReference>
<evidence type="ECO:0000256" key="8">
    <source>
        <dbReference type="PROSITE-ProRule" id="PRU10141"/>
    </source>
</evidence>
<dbReference type="Gene3D" id="1.10.510.10">
    <property type="entry name" value="Transferase(Phosphotransferase) domain 1"/>
    <property type="match status" value="1"/>
</dbReference>
<dbReference type="InterPro" id="IPR011992">
    <property type="entry name" value="EF-hand-dom_pair"/>
</dbReference>
<keyword evidence="13" id="KW-1185">Reference proteome</keyword>
<feature type="domain" description="EF-hand" evidence="11">
    <location>
        <begin position="465"/>
        <end position="500"/>
    </location>
</feature>
<evidence type="ECO:0000259" key="11">
    <source>
        <dbReference type="PROSITE" id="PS50222"/>
    </source>
</evidence>
<keyword evidence="5" id="KW-0418">Kinase</keyword>